<dbReference type="STRING" id="77020.A0A0M9VNE5"/>
<protein>
    <submittedName>
        <fullName evidence="2">Uncharacterized protein</fullName>
    </submittedName>
</protein>
<reference evidence="2 3" key="1">
    <citation type="submission" date="2015-07" db="EMBL/GenBank/DDBJ databases">
        <title>Draft Genome Sequence of Malassezia furfur CBS1878 and Malassezia pachydermatis CBS1879.</title>
        <authorList>
            <person name="Triana S."/>
            <person name="Ohm R."/>
            <person name="Gonzalez A."/>
            <person name="DeCock H."/>
            <person name="Restrepo S."/>
            <person name="Celis A."/>
        </authorList>
    </citation>
    <scope>NUCLEOTIDE SEQUENCE [LARGE SCALE GENOMIC DNA]</scope>
    <source>
        <strain evidence="2 3">CBS 1879</strain>
    </source>
</reference>
<dbReference type="RefSeq" id="XP_017990874.1">
    <property type="nucleotide sequence ID" value="XM_018135957.1"/>
</dbReference>
<dbReference type="EMBL" id="LGAV01000007">
    <property type="protein sequence ID" value="KOS13242.1"/>
    <property type="molecule type" value="Genomic_DNA"/>
</dbReference>
<feature type="region of interest" description="Disordered" evidence="1">
    <location>
        <begin position="189"/>
        <end position="214"/>
    </location>
</feature>
<dbReference type="AlphaFoldDB" id="A0A0M9VNE5"/>
<sequence>MAPRKRTGRAAHEPASFEECMEAGVDQEERGERFSVGAKAQRHWEQAYALYEKAAAFHPASADAWYNAARVQYMLGTQFLLPPQAHAALLQSCHLYSEALQRVPILQDGVPSASRLDALSNGGYALQALAEVIDEFGCMGSEAACQDTLAKASSQVPLTAAMPAPLYMAASHWFAEVAQGQRQVLQSSWTGSVEDTTVPPPQPDAKPVEDEDEDAYTTSLVAPSSLLESYLDEIRCHQALIPHATCLADIEQLQSAIHSVCAQAQAYMASLEPGFGAAQSPTHAWDEQVKSLELVPIATQIAAMQRSRDMGVALSLESLARLEQTVQAIAATLCENAPPAQSLTAVRLGSDAEARIQQCESHAERLCDVSDYAHDLARIRIQLLAEGDTASAEQAWVLGGCAAKCVLAAVAAFETPTQNAVRSMGLSTSWVPMGSIQPPMSNTSTLISRTRASMYGELASISLTRAHDLLVAAYEPAAGSRAKLLDNARIYARRALADDGLTWVYQVPPPPSEPTNALGEERAVPLINARALAHAYPDGGWESLVRDARLLYTCVRATWLRGQYNGNQENDAELMALAYAMWSLVHRQDAYATLLSDSTLLQAWLDEDVVPLPPREHEFWWQNWRPALTLPSANFIAQQ</sequence>
<accession>A0A0M9VNE5</accession>
<dbReference type="SUPFAM" id="SSF48452">
    <property type="entry name" value="TPR-like"/>
    <property type="match status" value="1"/>
</dbReference>
<gene>
    <name evidence="2" type="ORF">Malapachy_1453</name>
</gene>
<dbReference type="GeneID" id="28727832"/>
<organism evidence="2 3">
    <name type="scientific">Malassezia pachydermatis</name>
    <dbReference type="NCBI Taxonomy" id="77020"/>
    <lineage>
        <taxon>Eukaryota</taxon>
        <taxon>Fungi</taxon>
        <taxon>Dikarya</taxon>
        <taxon>Basidiomycota</taxon>
        <taxon>Ustilaginomycotina</taxon>
        <taxon>Malasseziomycetes</taxon>
        <taxon>Malasseziales</taxon>
        <taxon>Malasseziaceae</taxon>
        <taxon>Malassezia</taxon>
    </lineage>
</organism>
<proteinExistence type="predicted"/>
<comment type="caution">
    <text evidence="2">The sequence shown here is derived from an EMBL/GenBank/DDBJ whole genome shotgun (WGS) entry which is preliminary data.</text>
</comment>
<evidence type="ECO:0000313" key="2">
    <source>
        <dbReference type="EMBL" id="KOS13242.1"/>
    </source>
</evidence>
<dbReference type="OrthoDB" id="5328412at2759"/>
<dbReference type="VEuPathDB" id="FungiDB:Malapachy_1453"/>
<keyword evidence="3" id="KW-1185">Reference proteome</keyword>
<dbReference type="Gene3D" id="1.25.40.10">
    <property type="entry name" value="Tetratricopeptide repeat domain"/>
    <property type="match status" value="1"/>
</dbReference>
<evidence type="ECO:0000256" key="1">
    <source>
        <dbReference type="SAM" id="MobiDB-lite"/>
    </source>
</evidence>
<dbReference type="Proteomes" id="UP000037751">
    <property type="component" value="Unassembled WGS sequence"/>
</dbReference>
<evidence type="ECO:0000313" key="3">
    <source>
        <dbReference type="Proteomes" id="UP000037751"/>
    </source>
</evidence>
<dbReference type="InterPro" id="IPR011990">
    <property type="entry name" value="TPR-like_helical_dom_sf"/>
</dbReference>
<name>A0A0M9VNE5_9BASI</name>